<dbReference type="OrthoDB" id="414243at2759"/>
<dbReference type="PROSITE" id="PS50404">
    <property type="entry name" value="GST_NTER"/>
    <property type="match status" value="1"/>
</dbReference>
<dbReference type="InterPro" id="IPR050213">
    <property type="entry name" value="GST_superfamily"/>
</dbReference>
<dbReference type="SUPFAM" id="SSF52833">
    <property type="entry name" value="Thioredoxin-like"/>
    <property type="match status" value="1"/>
</dbReference>
<evidence type="ECO:0000259" key="1">
    <source>
        <dbReference type="PROSITE" id="PS50404"/>
    </source>
</evidence>
<dbReference type="Pfam" id="PF14497">
    <property type="entry name" value="GST_C_3"/>
    <property type="match status" value="1"/>
</dbReference>
<dbReference type="InterPro" id="IPR010987">
    <property type="entry name" value="Glutathione-S-Trfase_C-like"/>
</dbReference>
<dbReference type="PANTHER" id="PTHR11571">
    <property type="entry name" value="GLUTATHIONE S-TRANSFERASE"/>
    <property type="match status" value="1"/>
</dbReference>
<dbReference type="PROSITE" id="PS50405">
    <property type="entry name" value="GST_CTER"/>
    <property type="match status" value="1"/>
</dbReference>
<dbReference type="Gene3D" id="1.20.1050.10">
    <property type="match status" value="1"/>
</dbReference>
<keyword evidence="4" id="KW-1185">Reference proteome</keyword>
<dbReference type="InterPro" id="IPR036249">
    <property type="entry name" value="Thioredoxin-like_sf"/>
</dbReference>
<name>A0A8H7R8T2_9FUNG</name>
<reference evidence="3" key="1">
    <citation type="submission" date="2020-12" db="EMBL/GenBank/DDBJ databases">
        <title>Metabolic potential, ecology and presence of endohyphal bacteria is reflected in genomic diversity of Mucoromycotina.</title>
        <authorList>
            <person name="Muszewska A."/>
            <person name="Okrasinska A."/>
            <person name="Steczkiewicz K."/>
            <person name="Drgas O."/>
            <person name="Orlowska M."/>
            <person name="Perlinska-Lenart U."/>
            <person name="Aleksandrzak-Piekarczyk T."/>
            <person name="Szatraj K."/>
            <person name="Zielenkiewicz U."/>
            <person name="Pilsyk S."/>
            <person name="Malc E."/>
            <person name="Mieczkowski P."/>
            <person name="Kruszewska J.S."/>
            <person name="Biernat P."/>
            <person name="Pawlowska J."/>
        </authorList>
    </citation>
    <scope>NUCLEOTIDE SEQUENCE</scope>
    <source>
        <strain evidence="3">CBS 226.32</strain>
    </source>
</reference>
<dbReference type="SUPFAM" id="SSF47616">
    <property type="entry name" value="GST C-terminal domain-like"/>
    <property type="match status" value="1"/>
</dbReference>
<evidence type="ECO:0008006" key="5">
    <source>
        <dbReference type="Google" id="ProtNLM"/>
    </source>
</evidence>
<dbReference type="InterPro" id="IPR036282">
    <property type="entry name" value="Glutathione-S-Trfase_C_sf"/>
</dbReference>
<evidence type="ECO:0000313" key="3">
    <source>
        <dbReference type="EMBL" id="KAG2206789.1"/>
    </source>
</evidence>
<evidence type="ECO:0000313" key="4">
    <source>
        <dbReference type="Proteomes" id="UP000650833"/>
    </source>
</evidence>
<dbReference type="Proteomes" id="UP000650833">
    <property type="component" value="Unassembled WGS sequence"/>
</dbReference>
<feature type="domain" description="GST C-terminal" evidence="2">
    <location>
        <begin position="93"/>
        <end position="205"/>
    </location>
</feature>
<dbReference type="InterPro" id="IPR004046">
    <property type="entry name" value="GST_C"/>
</dbReference>
<sequence>MDKITLYYFTVGDSVTRARGENVKLMLEDAGLDHDYIRPQRDSWVELKKKFQDGGAHSSTLPCIETSGQRFFKTVPIMRYISTKLGEKYHGSTPEENQHLEVVADVSDLWFEHMKNAFFGAPELQEKYNNETLPAQIILFEKYYSDREGPYVLGEKLTYPDFLVYHMIDDNQYRDKLTGVAPNLVKFVEAFEERPNIKKYFASLK</sequence>
<gene>
    <name evidence="3" type="ORF">INT46_008657</name>
</gene>
<dbReference type="AlphaFoldDB" id="A0A8H7R8T2"/>
<evidence type="ECO:0000259" key="2">
    <source>
        <dbReference type="PROSITE" id="PS50405"/>
    </source>
</evidence>
<dbReference type="InterPro" id="IPR004045">
    <property type="entry name" value="Glutathione_S-Trfase_N"/>
</dbReference>
<protein>
    <recommendedName>
        <fullName evidence="5">Glutathione S-transferase</fullName>
    </recommendedName>
</protein>
<dbReference type="GO" id="GO:0006749">
    <property type="term" value="P:glutathione metabolic process"/>
    <property type="evidence" value="ECO:0007669"/>
    <property type="project" value="TreeGrafter"/>
</dbReference>
<accession>A0A8H7R8T2</accession>
<dbReference type="Gene3D" id="3.40.30.10">
    <property type="entry name" value="Glutaredoxin"/>
    <property type="match status" value="1"/>
</dbReference>
<feature type="domain" description="GST N-terminal" evidence="1">
    <location>
        <begin position="7"/>
        <end position="89"/>
    </location>
</feature>
<proteinExistence type="predicted"/>
<dbReference type="PANTHER" id="PTHR11571:SF150">
    <property type="entry name" value="GLUTATHIONE S-TRANSFERASE"/>
    <property type="match status" value="1"/>
</dbReference>
<dbReference type="EMBL" id="JAEPRC010000142">
    <property type="protein sequence ID" value="KAG2206789.1"/>
    <property type="molecule type" value="Genomic_DNA"/>
</dbReference>
<dbReference type="GO" id="GO:0004364">
    <property type="term" value="F:glutathione transferase activity"/>
    <property type="evidence" value="ECO:0007669"/>
    <property type="project" value="TreeGrafter"/>
</dbReference>
<comment type="caution">
    <text evidence="3">The sequence shown here is derived from an EMBL/GenBank/DDBJ whole genome shotgun (WGS) entry which is preliminary data.</text>
</comment>
<organism evidence="3 4">
    <name type="scientific">Mucor plumbeus</name>
    <dbReference type="NCBI Taxonomy" id="97098"/>
    <lineage>
        <taxon>Eukaryota</taxon>
        <taxon>Fungi</taxon>
        <taxon>Fungi incertae sedis</taxon>
        <taxon>Mucoromycota</taxon>
        <taxon>Mucoromycotina</taxon>
        <taxon>Mucoromycetes</taxon>
        <taxon>Mucorales</taxon>
        <taxon>Mucorineae</taxon>
        <taxon>Mucoraceae</taxon>
        <taxon>Mucor</taxon>
    </lineage>
</organism>